<sequence length="163" mass="18252">MALELHIPPCVHEPPHSLHFPLHEKPVRVQIEGPLVAIQRLLPTVLWNTDVWTHAFPQVGGLELAKLAYRQIYGQEPRPEVARDLVVRDEYLGWVGRPPKPVTHFDYYGVTFDHLVPASDSNPEVLQINIIELEVDHGPYADGVAYAEQHLLLAVDPAQTAAG</sequence>
<dbReference type="AlphaFoldDB" id="A0A167VI62"/>
<protein>
    <submittedName>
        <fullName evidence="1">Uncharacterized protein</fullName>
    </submittedName>
</protein>
<dbReference type="OrthoDB" id="5150140at2759"/>
<evidence type="ECO:0000313" key="1">
    <source>
        <dbReference type="EMBL" id="OAA62645.1"/>
    </source>
</evidence>
<keyword evidence="2" id="KW-1185">Reference proteome</keyword>
<dbReference type="STRING" id="1081102.A0A167VI62"/>
<dbReference type="EMBL" id="AZHD01000006">
    <property type="protein sequence ID" value="OAA62645.1"/>
    <property type="molecule type" value="Genomic_DNA"/>
</dbReference>
<comment type="caution">
    <text evidence="1">The sequence shown here is derived from an EMBL/GenBank/DDBJ whole genome shotgun (WGS) entry which is preliminary data.</text>
</comment>
<gene>
    <name evidence="1" type="ORF">SPI_04185</name>
</gene>
<reference evidence="1 2" key="1">
    <citation type="journal article" date="2016" name="Genome Biol. Evol.">
        <title>Divergent and convergent evolution of fungal pathogenicity.</title>
        <authorList>
            <person name="Shang Y."/>
            <person name="Xiao G."/>
            <person name="Zheng P."/>
            <person name="Cen K."/>
            <person name="Zhan S."/>
            <person name="Wang C."/>
        </authorList>
    </citation>
    <scope>NUCLEOTIDE SEQUENCE [LARGE SCALE GENOMIC DNA]</scope>
    <source>
        <strain evidence="1 2">RCEF 264</strain>
    </source>
</reference>
<accession>A0A167VI62</accession>
<dbReference type="Proteomes" id="UP000076874">
    <property type="component" value="Unassembled WGS sequence"/>
</dbReference>
<evidence type="ECO:0000313" key="2">
    <source>
        <dbReference type="Proteomes" id="UP000076874"/>
    </source>
</evidence>
<proteinExistence type="predicted"/>
<organism evidence="1 2">
    <name type="scientific">Niveomyces insectorum RCEF 264</name>
    <dbReference type="NCBI Taxonomy" id="1081102"/>
    <lineage>
        <taxon>Eukaryota</taxon>
        <taxon>Fungi</taxon>
        <taxon>Dikarya</taxon>
        <taxon>Ascomycota</taxon>
        <taxon>Pezizomycotina</taxon>
        <taxon>Sordariomycetes</taxon>
        <taxon>Hypocreomycetidae</taxon>
        <taxon>Hypocreales</taxon>
        <taxon>Cordycipitaceae</taxon>
        <taxon>Niveomyces</taxon>
    </lineage>
</organism>
<name>A0A167VI62_9HYPO</name>